<sequence>MRKVIMWDMVSVDGFFEAPGHDISWFVFEDELAGYIDETQREGDTLLFGRVTYEMMASYWPEAEGDIATYMNGAEKYVFSRSLTRADWHNTTLVAGDAVAEVERLKALDGGSIFIFGSADFAAVLVEKGLVDEYRLGINPVLLGSGVPLFKPVPKRTTLKLTHTRALKSGVVILHYQPQPDV</sequence>
<keyword evidence="3" id="KW-1185">Reference proteome</keyword>
<evidence type="ECO:0000313" key="3">
    <source>
        <dbReference type="Proteomes" id="UP000520198"/>
    </source>
</evidence>
<gene>
    <name evidence="2" type="ORF">HT585_30170</name>
</gene>
<dbReference type="PANTHER" id="PTHR38011">
    <property type="entry name" value="DIHYDROFOLATE REDUCTASE FAMILY PROTEIN (AFU_ORTHOLOGUE AFUA_8G06820)"/>
    <property type="match status" value="1"/>
</dbReference>
<dbReference type="InterPro" id="IPR024072">
    <property type="entry name" value="DHFR-like_dom_sf"/>
</dbReference>
<reference evidence="2 3" key="1">
    <citation type="submission" date="2020-06" db="EMBL/GenBank/DDBJ databases">
        <authorList>
            <person name="Grouzdev D.S."/>
        </authorList>
    </citation>
    <scope>NUCLEOTIDE SEQUENCE [LARGE SCALE GENOMIC DNA]</scope>
    <source>
        <strain evidence="2 3">HO-A22</strain>
    </source>
</reference>
<dbReference type="InterPro" id="IPR002734">
    <property type="entry name" value="RibDG_C"/>
</dbReference>
<accession>A0A7Y6URJ7</accession>
<protein>
    <submittedName>
        <fullName evidence="2">Dihydrofolate reductase</fullName>
    </submittedName>
</protein>
<dbReference type="GO" id="GO:0009231">
    <property type="term" value="P:riboflavin biosynthetic process"/>
    <property type="evidence" value="ECO:0007669"/>
    <property type="project" value="InterPro"/>
</dbReference>
<feature type="domain" description="Bacterial bifunctional deaminase-reductase C-terminal" evidence="1">
    <location>
        <begin position="2"/>
        <end position="172"/>
    </location>
</feature>
<dbReference type="Pfam" id="PF01872">
    <property type="entry name" value="RibD_C"/>
    <property type="match status" value="1"/>
</dbReference>
<dbReference type="Proteomes" id="UP000520198">
    <property type="component" value="Unassembled WGS sequence"/>
</dbReference>
<dbReference type="RefSeq" id="WP_176356468.1">
    <property type="nucleotide sequence ID" value="NZ_JABWDU010000013.1"/>
</dbReference>
<evidence type="ECO:0000259" key="1">
    <source>
        <dbReference type="Pfam" id="PF01872"/>
    </source>
</evidence>
<evidence type="ECO:0000313" key="2">
    <source>
        <dbReference type="EMBL" id="NVD43139.1"/>
    </source>
</evidence>
<dbReference type="Gene3D" id="3.40.430.10">
    <property type="entry name" value="Dihydrofolate Reductase, subunit A"/>
    <property type="match status" value="1"/>
</dbReference>
<dbReference type="SUPFAM" id="SSF53597">
    <property type="entry name" value="Dihydrofolate reductase-like"/>
    <property type="match status" value="1"/>
</dbReference>
<dbReference type="InterPro" id="IPR050765">
    <property type="entry name" value="Riboflavin_Biosynth_HTPR"/>
</dbReference>
<comment type="caution">
    <text evidence="2">The sequence shown here is derived from an EMBL/GenBank/DDBJ whole genome shotgun (WGS) entry which is preliminary data.</text>
</comment>
<name>A0A7Y6URJ7_9HYPH</name>
<dbReference type="GO" id="GO:0008703">
    <property type="term" value="F:5-amino-6-(5-phosphoribosylamino)uracil reductase activity"/>
    <property type="evidence" value="ECO:0007669"/>
    <property type="project" value="InterPro"/>
</dbReference>
<proteinExistence type="predicted"/>
<dbReference type="AlphaFoldDB" id="A0A7Y6URJ7"/>
<dbReference type="EMBL" id="JABWDU010000013">
    <property type="protein sequence ID" value="NVD43139.1"/>
    <property type="molecule type" value="Genomic_DNA"/>
</dbReference>
<organism evidence="2 3">
    <name type="scientific">Ensifer oleiphilus</name>
    <dbReference type="NCBI Taxonomy" id="2742698"/>
    <lineage>
        <taxon>Bacteria</taxon>
        <taxon>Pseudomonadati</taxon>
        <taxon>Pseudomonadota</taxon>
        <taxon>Alphaproteobacteria</taxon>
        <taxon>Hyphomicrobiales</taxon>
        <taxon>Rhizobiaceae</taxon>
        <taxon>Sinorhizobium/Ensifer group</taxon>
        <taxon>Ensifer</taxon>
    </lineage>
</organism>
<dbReference type="PANTHER" id="PTHR38011:SF11">
    <property type="entry name" value="2,5-DIAMINO-6-RIBOSYLAMINO-4(3H)-PYRIMIDINONE 5'-PHOSPHATE REDUCTASE"/>
    <property type="match status" value="1"/>
</dbReference>